<protein>
    <submittedName>
        <fullName evidence="2">Phosphopantetheine-binding protein</fullName>
    </submittedName>
</protein>
<gene>
    <name evidence="2" type="ORF">OHA22_39890</name>
</gene>
<dbReference type="InterPro" id="IPR009081">
    <property type="entry name" value="PP-bd_ACP"/>
</dbReference>
<proteinExistence type="predicted"/>
<dbReference type="Gene3D" id="1.10.1200.10">
    <property type="entry name" value="ACP-like"/>
    <property type="match status" value="1"/>
</dbReference>
<dbReference type="SUPFAM" id="SSF47336">
    <property type="entry name" value="ACP-like"/>
    <property type="match status" value="1"/>
</dbReference>
<evidence type="ECO:0000313" key="2">
    <source>
        <dbReference type="EMBL" id="WTT21261.1"/>
    </source>
</evidence>
<accession>A0AAU2AA75</accession>
<dbReference type="AlphaFoldDB" id="A0AAU2AA75"/>
<feature type="domain" description="Carrier" evidence="1">
    <location>
        <begin position="18"/>
        <end position="80"/>
    </location>
</feature>
<sequence length="83" mass="9451">MPSLPPHTTFAVTDFHHLVRNDLGLSLTDAQFATDFDELPDWDSLFLLKLVVLLERATSQPVPVSRLFEARSLQEIYDRVVTP</sequence>
<evidence type="ECO:0000259" key="1">
    <source>
        <dbReference type="Pfam" id="PF00550"/>
    </source>
</evidence>
<dbReference type="InterPro" id="IPR036736">
    <property type="entry name" value="ACP-like_sf"/>
</dbReference>
<reference evidence="2" key="1">
    <citation type="submission" date="2022-10" db="EMBL/GenBank/DDBJ databases">
        <title>The complete genomes of actinobacterial strains from the NBC collection.</title>
        <authorList>
            <person name="Joergensen T.S."/>
            <person name="Alvarez Arevalo M."/>
            <person name="Sterndorff E.B."/>
            <person name="Faurdal D."/>
            <person name="Vuksanovic O."/>
            <person name="Mourched A.-S."/>
            <person name="Charusanti P."/>
            <person name="Shaw S."/>
            <person name="Blin K."/>
            <person name="Weber T."/>
        </authorList>
    </citation>
    <scope>NUCLEOTIDE SEQUENCE</scope>
    <source>
        <strain evidence="2">NBC_00093</strain>
    </source>
</reference>
<name>A0AAU2AA75_9ACTN</name>
<dbReference type="Pfam" id="PF00550">
    <property type="entry name" value="PP-binding"/>
    <property type="match status" value="1"/>
</dbReference>
<dbReference type="EMBL" id="CP108222">
    <property type="protein sequence ID" value="WTT21261.1"/>
    <property type="molecule type" value="Genomic_DNA"/>
</dbReference>
<organism evidence="2">
    <name type="scientific">Streptomyces sp. NBC_00093</name>
    <dbReference type="NCBI Taxonomy" id="2975649"/>
    <lineage>
        <taxon>Bacteria</taxon>
        <taxon>Bacillati</taxon>
        <taxon>Actinomycetota</taxon>
        <taxon>Actinomycetes</taxon>
        <taxon>Kitasatosporales</taxon>
        <taxon>Streptomycetaceae</taxon>
        <taxon>Streptomyces</taxon>
    </lineage>
</organism>